<gene>
    <name evidence="2" type="ORF">PXEA_LOCUS24356</name>
</gene>
<feature type="compositionally biased region" description="Polar residues" evidence="1">
    <location>
        <begin position="27"/>
        <end position="37"/>
    </location>
</feature>
<proteinExistence type="predicted"/>
<evidence type="ECO:0000313" key="2">
    <source>
        <dbReference type="EMBL" id="VEL30916.1"/>
    </source>
</evidence>
<dbReference type="EMBL" id="CAAALY010116846">
    <property type="protein sequence ID" value="VEL30916.1"/>
    <property type="molecule type" value="Genomic_DNA"/>
</dbReference>
<reference evidence="2" key="1">
    <citation type="submission" date="2018-11" db="EMBL/GenBank/DDBJ databases">
        <authorList>
            <consortium name="Pathogen Informatics"/>
        </authorList>
    </citation>
    <scope>NUCLEOTIDE SEQUENCE</scope>
</reference>
<organism evidence="2 3">
    <name type="scientific">Protopolystoma xenopodis</name>
    <dbReference type="NCBI Taxonomy" id="117903"/>
    <lineage>
        <taxon>Eukaryota</taxon>
        <taxon>Metazoa</taxon>
        <taxon>Spiralia</taxon>
        <taxon>Lophotrochozoa</taxon>
        <taxon>Platyhelminthes</taxon>
        <taxon>Monogenea</taxon>
        <taxon>Polyopisthocotylea</taxon>
        <taxon>Polystomatidea</taxon>
        <taxon>Polystomatidae</taxon>
        <taxon>Protopolystoma</taxon>
    </lineage>
</organism>
<sequence length="136" mass="14440">MTCIIVYFNDLQGLSRHSFSRKRRLSGSDSGEASETETAIEPKESKRAAKQARQQGDEPIGCGDSDHSNGNYHAESSKSALIIASSGGTKPLEQSSFACNETGDLLQTASPRGCKLAHNIHSGGISSDAYVNGEHV</sequence>
<keyword evidence="3" id="KW-1185">Reference proteome</keyword>
<protein>
    <submittedName>
        <fullName evidence="2">Uncharacterized protein</fullName>
    </submittedName>
</protein>
<name>A0A3S5C2E0_9PLAT</name>
<dbReference type="Proteomes" id="UP000784294">
    <property type="component" value="Unassembled WGS sequence"/>
</dbReference>
<accession>A0A3S5C2E0</accession>
<dbReference type="AlphaFoldDB" id="A0A3S5C2E0"/>
<evidence type="ECO:0000256" key="1">
    <source>
        <dbReference type="SAM" id="MobiDB-lite"/>
    </source>
</evidence>
<comment type="caution">
    <text evidence="2">The sequence shown here is derived from an EMBL/GenBank/DDBJ whole genome shotgun (WGS) entry which is preliminary data.</text>
</comment>
<evidence type="ECO:0000313" key="3">
    <source>
        <dbReference type="Proteomes" id="UP000784294"/>
    </source>
</evidence>
<feature type="region of interest" description="Disordered" evidence="1">
    <location>
        <begin position="18"/>
        <end position="74"/>
    </location>
</feature>